<dbReference type="RefSeq" id="WP_030004291.1">
    <property type="nucleotide sequence ID" value="NC_022549.1"/>
</dbReference>
<feature type="transmembrane region" description="Helical" evidence="1">
    <location>
        <begin position="23"/>
        <end position="49"/>
    </location>
</feature>
<keyword evidence="3" id="KW-1185">Reference proteome</keyword>
<evidence type="ECO:0000313" key="2">
    <source>
        <dbReference type="EMBL" id="CCV65432.1"/>
    </source>
</evidence>
<evidence type="ECO:0000256" key="1">
    <source>
        <dbReference type="SAM" id="Phobius"/>
    </source>
</evidence>
<protein>
    <submittedName>
        <fullName evidence="2">Uncharacterized protein</fullName>
    </submittedName>
</protein>
<proteinExistence type="predicted"/>
<gene>
    <name evidence="2" type="ORF">BN85304110</name>
</gene>
<keyword evidence="1" id="KW-0472">Membrane</keyword>
<accession>U4KMN3</accession>
<name>U4KMN3_9MOLU</name>
<dbReference type="HOGENOM" id="CLU_2434072_0_0_14"/>
<dbReference type="EMBL" id="FO681348">
    <property type="protein sequence ID" value="CCV65432.1"/>
    <property type="molecule type" value="Genomic_DNA"/>
</dbReference>
<reference evidence="2 3" key="1">
    <citation type="journal article" date="2013" name="J. Mol. Microbiol. Biotechnol.">
        <title>Analysis of the Complete Genomes of Acholeplasma brassicae , A. palmae and A. laidlawii and Their Comparison to the Obligate Parasites from ' Candidatus Phytoplasma'.</title>
        <authorList>
            <person name="Kube M."/>
            <person name="Siewert C."/>
            <person name="Migdoll A.M."/>
            <person name="Duduk B."/>
            <person name="Holz S."/>
            <person name="Rabus R."/>
            <person name="Seemuller E."/>
            <person name="Mitrovic J."/>
            <person name="Muller I."/>
            <person name="Buttner C."/>
            <person name="Reinhardt R."/>
        </authorList>
    </citation>
    <scope>NUCLEOTIDE SEQUENCE [LARGE SCALE GENOMIC DNA]</scope>
    <source>
        <strain evidence="3">0502</strain>
    </source>
</reference>
<evidence type="ECO:0000313" key="3">
    <source>
        <dbReference type="Proteomes" id="UP000032737"/>
    </source>
</evidence>
<keyword evidence="1" id="KW-1133">Transmembrane helix</keyword>
<organism evidence="2 3">
    <name type="scientific">Acholeplasma brassicae</name>
    <dbReference type="NCBI Taxonomy" id="61635"/>
    <lineage>
        <taxon>Bacteria</taxon>
        <taxon>Bacillati</taxon>
        <taxon>Mycoplasmatota</taxon>
        <taxon>Mollicutes</taxon>
        <taxon>Acholeplasmatales</taxon>
        <taxon>Acholeplasmataceae</taxon>
        <taxon>Acholeplasma</taxon>
    </lineage>
</organism>
<dbReference type="STRING" id="61635.BN85304110"/>
<dbReference type="KEGG" id="abra:BN85304110"/>
<dbReference type="Proteomes" id="UP000032737">
    <property type="component" value="Chromosome"/>
</dbReference>
<sequence>MSFFDRYINSKLYHYTDIFFKMILLNVLMITTTILGLVVFGLPLSLLVGSISLRVILKKTSVNVFEVYFKTLKRVVKKPLNQSLYFHLF</sequence>
<dbReference type="AlphaFoldDB" id="U4KMN3"/>
<keyword evidence="1" id="KW-0812">Transmembrane</keyword>